<evidence type="ECO:0000313" key="1">
    <source>
        <dbReference type="EMBL" id="MBE8613283.1"/>
    </source>
</evidence>
<evidence type="ECO:0000313" key="2">
    <source>
        <dbReference type="Proteomes" id="UP000650477"/>
    </source>
</evidence>
<organism evidence="1 2">
    <name type="scientific">Morganella morganii</name>
    <name type="common">Proteus morganii</name>
    <dbReference type="NCBI Taxonomy" id="582"/>
    <lineage>
        <taxon>Bacteria</taxon>
        <taxon>Pseudomonadati</taxon>
        <taxon>Pseudomonadota</taxon>
        <taxon>Gammaproteobacteria</taxon>
        <taxon>Enterobacterales</taxon>
        <taxon>Morganellaceae</taxon>
        <taxon>Morganella</taxon>
    </lineage>
</organism>
<dbReference type="AlphaFoldDB" id="A0A8I0Q5W9"/>
<accession>A0A8I0Q5W9</accession>
<sequence>METDVIKGCINVMYENQSNADIFVYGDIEHATEYLKNIDWGGGYFPFSKYSVSTLDIALMGSEPYPLTETSDEYTFFYGVICGVWVIDSGLQYLFSDEETIEVRRLKPCCIDHEKHDFTHATCEMNIKKSDLWVLKDDLEKLAGKQFRELEQGYESAIKKKIKAEERFTENRTKTNNARAQFIKSLLHIHYGSDVAESPRRFMENKDSEISNDFKNQGIIPPSGKAVQDWLKFTEIPFKSQE</sequence>
<proteinExistence type="predicted"/>
<name>A0A8I0Q5W9_MORMO</name>
<dbReference type="EMBL" id="PKLF01000010">
    <property type="protein sequence ID" value="MBE8613283.1"/>
    <property type="molecule type" value="Genomic_DNA"/>
</dbReference>
<comment type="caution">
    <text evidence="1">The sequence shown here is derived from an EMBL/GenBank/DDBJ whole genome shotgun (WGS) entry which is preliminary data.</text>
</comment>
<dbReference type="Proteomes" id="UP000650477">
    <property type="component" value="Unassembled WGS sequence"/>
</dbReference>
<protein>
    <submittedName>
        <fullName evidence="1">Uncharacterized protein</fullName>
    </submittedName>
</protein>
<gene>
    <name evidence="1" type="ORF">CYG68_12835</name>
</gene>
<reference evidence="1" key="1">
    <citation type="submission" date="2017-12" db="EMBL/GenBank/DDBJ databases">
        <title>Genome sequencing and analysis.</title>
        <authorList>
            <person name="Huang Y.-T."/>
        </authorList>
    </citation>
    <scope>NUCLEOTIDE SEQUENCE</scope>
    <source>
        <strain evidence="1">VGH116</strain>
    </source>
</reference>